<evidence type="ECO:0000313" key="16">
    <source>
        <dbReference type="RefSeq" id="XP_018084107.1"/>
    </source>
</evidence>
<dbReference type="GO" id="GO:0006915">
    <property type="term" value="P:apoptotic process"/>
    <property type="evidence" value="ECO:0007669"/>
    <property type="project" value="UniProtKB-KW"/>
</dbReference>
<dbReference type="FunFam" id="3.10.20.90:FF:000041">
    <property type="entry name" value="large proline-rich protein BAG6 isoform X1"/>
    <property type="match status" value="1"/>
</dbReference>
<keyword evidence="7" id="KW-0053">Apoptosis</keyword>
<dbReference type="PANTHER" id="PTHR15204:SF0">
    <property type="entry name" value="LARGE PROLINE-RICH PROTEIN BAG6"/>
    <property type="match status" value="1"/>
</dbReference>
<accession>A0A1L8F8H3</accession>
<feature type="compositionally biased region" description="Basic and acidic residues" evidence="14">
    <location>
        <begin position="1070"/>
        <end position="1082"/>
    </location>
</feature>
<dbReference type="InterPro" id="IPR021925">
    <property type="entry name" value="BAG6"/>
</dbReference>
<evidence type="ECO:0000256" key="12">
    <source>
        <dbReference type="ARBA" id="ARBA00054734"/>
    </source>
</evidence>
<keyword evidence="15" id="KW-1185">Reference proteome</keyword>
<dbReference type="GO" id="GO:0006325">
    <property type="term" value="P:chromatin organization"/>
    <property type="evidence" value="ECO:0007669"/>
    <property type="project" value="UniProtKB-KW"/>
</dbReference>
<keyword evidence="5" id="KW-0963">Cytoplasm</keyword>
<evidence type="ECO:0000313" key="17">
    <source>
        <dbReference type="Xenbase" id="XB-GENE-6255172"/>
    </source>
</evidence>
<feature type="region of interest" description="Disordered" evidence="14">
    <location>
        <begin position="176"/>
        <end position="220"/>
    </location>
</feature>
<organism evidence="15 16">
    <name type="scientific">Xenopus laevis</name>
    <name type="common">African clawed frog</name>
    <dbReference type="NCBI Taxonomy" id="8355"/>
    <lineage>
        <taxon>Eukaryota</taxon>
        <taxon>Metazoa</taxon>
        <taxon>Chordata</taxon>
        <taxon>Craniata</taxon>
        <taxon>Vertebrata</taxon>
        <taxon>Euteleostomi</taxon>
        <taxon>Amphibia</taxon>
        <taxon>Batrachia</taxon>
        <taxon>Anura</taxon>
        <taxon>Pipoidea</taxon>
        <taxon>Pipidae</taxon>
        <taxon>Xenopodinae</taxon>
        <taxon>Xenopus</taxon>
        <taxon>Xenopus</taxon>
    </lineage>
</organism>
<comment type="subunit">
    <text evidence="13">Component of the BAG6/BAT3 complex.</text>
</comment>
<feature type="region of interest" description="Disordered" evidence="14">
    <location>
        <begin position="1036"/>
        <end position="1082"/>
    </location>
</feature>
<feature type="compositionally biased region" description="Low complexity" evidence="14">
    <location>
        <begin position="537"/>
        <end position="582"/>
    </location>
</feature>
<dbReference type="CTD" id="379698"/>
<dbReference type="Pfam" id="PF20960">
    <property type="entry name" value="Bag6_BAGS"/>
    <property type="match status" value="1"/>
</dbReference>
<evidence type="ECO:0000256" key="13">
    <source>
        <dbReference type="ARBA" id="ARBA00063133"/>
    </source>
</evidence>
<dbReference type="SUPFAM" id="SSF54236">
    <property type="entry name" value="Ubiquitin-like"/>
    <property type="match status" value="1"/>
</dbReference>
<evidence type="ECO:0000256" key="6">
    <source>
        <dbReference type="ARBA" id="ARBA00022525"/>
    </source>
</evidence>
<feature type="region of interest" description="Disordered" evidence="14">
    <location>
        <begin position="534"/>
        <end position="594"/>
    </location>
</feature>
<dbReference type="InterPro" id="IPR000626">
    <property type="entry name" value="Ubiquitin-like_dom"/>
</dbReference>
<feature type="region of interest" description="Disordered" evidence="14">
    <location>
        <begin position="1099"/>
        <end position="1118"/>
    </location>
</feature>
<evidence type="ECO:0000313" key="15">
    <source>
        <dbReference type="Proteomes" id="UP000186698"/>
    </source>
</evidence>
<feature type="compositionally biased region" description="Pro residues" evidence="14">
    <location>
        <begin position="655"/>
        <end position="674"/>
    </location>
</feature>
<evidence type="ECO:0000256" key="9">
    <source>
        <dbReference type="ARBA" id="ARBA00023186"/>
    </source>
</evidence>
<dbReference type="Gene3D" id="3.10.20.90">
    <property type="entry name" value="Phosphatidylinositol 3-kinase Catalytic Subunit, Chain A, domain 1"/>
    <property type="match status" value="1"/>
</dbReference>
<evidence type="ECO:0000256" key="7">
    <source>
        <dbReference type="ARBA" id="ARBA00022703"/>
    </source>
</evidence>
<dbReference type="AGR" id="Xenbase:XB-GENE-6255172"/>
<feature type="region of interest" description="Disordered" evidence="14">
    <location>
        <begin position="332"/>
        <end position="389"/>
    </location>
</feature>
<dbReference type="RefSeq" id="XP_018084107.1">
    <property type="nucleotide sequence ID" value="XM_018228618.2"/>
</dbReference>
<gene>
    <name evidence="16 17" type="primary">bag6.L</name>
    <name evidence="16" type="synonym">bag-6</name>
    <name evidence="16" type="synonym">bag6</name>
    <name evidence="16" type="synonym">bag6-a</name>
    <name evidence="16" type="synonym">bag6-b</name>
    <name evidence="16" type="synonym">Bat-3</name>
    <name evidence="16" type="synonym">bat2-a</name>
    <name evidence="16" type="synonym">bat3</name>
    <name evidence="16" type="synonym">bat3-a</name>
    <name evidence="16" type="synonym">d6s52e</name>
    <name evidence="16" type="synonym">Scythe</name>
</gene>
<comment type="function">
    <text evidence="12">When nuclear, may also act as a component of some chromatin regulator complex.</text>
</comment>
<evidence type="ECO:0000256" key="2">
    <source>
        <dbReference type="ARBA" id="ARBA00004514"/>
    </source>
</evidence>
<dbReference type="Pfam" id="PF00240">
    <property type="entry name" value="ubiquitin"/>
    <property type="match status" value="1"/>
</dbReference>
<evidence type="ECO:0000256" key="5">
    <source>
        <dbReference type="ARBA" id="ARBA00022490"/>
    </source>
</evidence>
<feature type="compositionally biased region" description="Polar residues" evidence="14">
    <location>
        <begin position="349"/>
        <end position="369"/>
    </location>
</feature>
<feature type="region of interest" description="Disordered" evidence="14">
    <location>
        <begin position="480"/>
        <end position="504"/>
    </location>
</feature>
<evidence type="ECO:0000256" key="10">
    <source>
        <dbReference type="ARBA" id="ARBA00023242"/>
    </source>
</evidence>
<evidence type="ECO:0000256" key="1">
    <source>
        <dbReference type="ARBA" id="ARBA00004123"/>
    </source>
</evidence>
<dbReference type="Xenbase" id="XB-GENE-6255172">
    <property type="gene designation" value="bag6.L"/>
</dbReference>
<keyword evidence="9" id="KW-0143">Chaperone</keyword>
<dbReference type="OrthoDB" id="1885901at2759"/>
<dbReference type="PROSITE" id="PS50053">
    <property type="entry name" value="UBIQUITIN_2"/>
    <property type="match status" value="1"/>
</dbReference>
<dbReference type="GO" id="GO:0071818">
    <property type="term" value="C:BAT3 complex"/>
    <property type="evidence" value="ECO:0007669"/>
    <property type="project" value="TreeGrafter"/>
</dbReference>
<dbReference type="AlphaFoldDB" id="A0A1L8F8H3"/>
<dbReference type="Pfam" id="PF12057">
    <property type="entry name" value="BAG6"/>
    <property type="match status" value="1"/>
</dbReference>
<dbReference type="GO" id="GO:0005576">
    <property type="term" value="C:extracellular region"/>
    <property type="evidence" value="ECO:0007669"/>
    <property type="project" value="UniProtKB-SubCell"/>
</dbReference>
<dbReference type="CDD" id="cd01809">
    <property type="entry name" value="Ubl_BAG6"/>
    <property type="match status" value="1"/>
</dbReference>
<protein>
    <recommendedName>
        <fullName evidence="11">BCL2-associated athanogene 6</fullName>
    </recommendedName>
</protein>
<feature type="compositionally biased region" description="Polar residues" evidence="14">
    <location>
        <begin position="194"/>
        <end position="209"/>
    </location>
</feature>
<evidence type="ECO:0000256" key="14">
    <source>
        <dbReference type="SAM" id="MobiDB-lite"/>
    </source>
</evidence>
<proteinExistence type="predicted"/>
<keyword evidence="8" id="KW-0156">Chromatin regulator</keyword>
<evidence type="ECO:0000256" key="4">
    <source>
        <dbReference type="ARBA" id="ARBA00022448"/>
    </source>
</evidence>
<dbReference type="GeneID" id="379698"/>
<feature type="compositionally biased region" description="Polar residues" evidence="14">
    <location>
        <begin position="1099"/>
        <end position="1112"/>
    </location>
</feature>
<feature type="compositionally biased region" description="Low complexity" evidence="14">
    <location>
        <begin position="210"/>
        <end position="219"/>
    </location>
</feature>
<keyword evidence="6" id="KW-0964">Secreted</keyword>
<dbReference type="GO" id="GO:0051787">
    <property type="term" value="F:misfolded protein binding"/>
    <property type="evidence" value="ECO:0007669"/>
    <property type="project" value="TreeGrafter"/>
</dbReference>
<keyword evidence="10" id="KW-0539">Nucleus</keyword>
<dbReference type="InterPro" id="IPR029071">
    <property type="entry name" value="Ubiquitin-like_domsf"/>
</dbReference>
<feature type="compositionally biased region" description="Low complexity" evidence="14">
    <location>
        <begin position="645"/>
        <end position="654"/>
    </location>
</feature>
<dbReference type="Proteomes" id="UP000186698">
    <property type="component" value="Chromosome 8L"/>
</dbReference>
<dbReference type="Bgee" id="379698">
    <property type="expression patterns" value="Expressed in pancreas and 19 other cell types or tissues"/>
</dbReference>
<feature type="region of interest" description="Disordered" evidence="14">
    <location>
        <begin position="976"/>
        <end position="998"/>
    </location>
</feature>
<feature type="region of interest" description="Disordered" evidence="14">
    <location>
        <begin position="76"/>
        <end position="114"/>
    </location>
</feature>
<dbReference type="GO" id="GO:0036503">
    <property type="term" value="P:ERAD pathway"/>
    <property type="evidence" value="ECO:0007669"/>
    <property type="project" value="TreeGrafter"/>
</dbReference>
<reference evidence="16" key="1">
    <citation type="submission" date="2025-08" db="UniProtKB">
        <authorList>
            <consortium name="RefSeq"/>
        </authorList>
    </citation>
    <scope>IDENTIFICATION</scope>
    <source>
        <strain evidence="16">J_2021</strain>
        <tissue evidence="16">Erythrocytes</tissue>
    </source>
</reference>
<evidence type="ECO:0000256" key="11">
    <source>
        <dbReference type="ARBA" id="ARBA00030033"/>
    </source>
</evidence>
<dbReference type="SMART" id="SM00213">
    <property type="entry name" value="UBQ"/>
    <property type="match status" value="1"/>
</dbReference>
<evidence type="ECO:0000256" key="3">
    <source>
        <dbReference type="ARBA" id="ARBA00004550"/>
    </source>
</evidence>
<feature type="compositionally biased region" description="Low complexity" evidence="14">
    <location>
        <begin position="79"/>
        <end position="100"/>
    </location>
</feature>
<evidence type="ECO:0000256" key="8">
    <source>
        <dbReference type="ARBA" id="ARBA00022853"/>
    </source>
</evidence>
<dbReference type="GO" id="GO:0031593">
    <property type="term" value="F:polyubiquitin modification-dependent protein binding"/>
    <property type="evidence" value="ECO:0007669"/>
    <property type="project" value="TreeGrafter"/>
</dbReference>
<comment type="subcellular location">
    <subcellularLocation>
        <location evidence="2">Cytoplasm</location>
        <location evidence="2">Cytosol</location>
    </subcellularLocation>
    <subcellularLocation>
        <location evidence="1">Nucleus</location>
    </subcellularLocation>
    <subcellularLocation>
        <location evidence="3">Secreted</location>
        <location evidence="3">Extracellular exosome</location>
    </subcellularLocation>
</comment>
<dbReference type="InterPro" id="IPR048926">
    <property type="entry name" value="Bag6_BAGS"/>
</dbReference>
<keyword evidence="4" id="KW-0813">Transport</keyword>
<dbReference type="PANTHER" id="PTHR15204">
    <property type="entry name" value="LARGE PROLINE-RICH PROTEIN BAG6"/>
    <property type="match status" value="1"/>
</dbReference>
<dbReference type="GO" id="GO:0005634">
    <property type="term" value="C:nucleus"/>
    <property type="evidence" value="ECO:0007669"/>
    <property type="project" value="UniProtKB-SubCell"/>
</dbReference>
<feature type="region of interest" description="Disordered" evidence="14">
    <location>
        <begin position="643"/>
        <end position="680"/>
    </location>
</feature>
<sequence length="1118" mass="119675">MAANEKMEVTVKTLDSQTRTFTVETEISVKDFKAHISSDVGISPEKQRLIYQGRVLQEDKKLKEYNVDGKVIHLVERAPPQTQPSTGGPSTSSSTSPTSSNAAPVPGAPERNGNSYVMVGTFNLPHVMSGLGEASRGPSVSTVNGSEPRVRLVLAQHILQDIQRILDRLEGQAVNEQAAEPMDTAESEGEASSRETLPQTTQNTDGQSNTTPTSHPSPSEYVEVLQSLSRVEERLAPFMQRYREILSSATSDAYENQEEREQSQRIINLVGESLRLLGNALVAVSDLRCNLSSASPRHLHVVRPMSHYSGPMLLQQAAIPIQINVGTTVTATGNGTHAGHMPSDGNAAQPPSTNTSEPQRPNTENQPPSNGERPASDAPPTSVPHPHPRVIRITHQTVEPVMMMHMNIQDSASGGPTTIPPPTAGHGGSAHIHMPGLPPEFMQAISHQITQQAMAAASGQQIPGFQAPPRFVFTRPAAPSFQFQPGTATTPPGPGGATTTVPGATVGPAGNASLAQMISGLVGQLLMHPVVVAQGGSSTSSSTSSSTFTSTSSSASSSSSTDTTSTTTTSSTANPTVSSVPSSQPPPGTDQHLSQLLGSLLGTASSGMSNITMGSPSITVTVPGMPAFLQGVTDILQATQTVPVSTAPTQSASQAPPPSSPPPPPAHSSPPPAAAPESLPPEFFTSVVQGVLSSMLGSLSAADQSGTESIAAFIQRLSGTHNIFQPDAEGPGGFFGDLLTLICHNFSLVDMVMLLHGHSQPLQNLQPQLRSFFLQEYLHQVDPTPNNIQMASRNLTNGLEEYIRESFASVTVRDDVDITRTNIEFLQDQFNRITTHILHCADSTFGQRLLEMCNQSLFEWLALNLYCLRGDQNALTSVINERIRRLSLDVSPVLVSWVTSVLSLRLQVLLGQMPVTEGEIQRHVRRVGDAPQVPEPSSQEQPMETMPVDCQQNGAASPVPATTVEEVLFLPPQSSVPTICPDSDHPTQEDGGSEQWAASVPPEWVPVIRQDMQNQRKIKQQPPLSDAYLSGMPAKRRKTMQGEGPHLSLSEAVSRAMKATGAKPESSAECVRRELDNSEAQGRYREQLCQDIQKTLQDNESYSAQRFPNTQRAFRGDP</sequence>
<name>A0A1L8F8H3_XENLA</name>